<sequence length="111" mass="12288">MNHCYIQTSNGSRLVMAETKLKESIGEEEEKKEAEDQSFEELGVDARLLRALHKKGIAKPTPIQDVAIPLILVILFQTSPFAIHHSTSLQTKIVYSQGRGCTLIAVVLLSN</sequence>
<dbReference type="GO" id="GO:0003724">
    <property type="term" value="F:RNA helicase activity"/>
    <property type="evidence" value="ECO:0007669"/>
    <property type="project" value="InterPro"/>
</dbReference>
<keyword evidence="8" id="KW-1185">Reference proteome</keyword>
<dbReference type="Proteomes" id="UP000000226">
    <property type="component" value="Chromosome 7"/>
</dbReference>
<evidence type="ECO:0000256" key="3">
    <source>
        <dbReference type="ARBA" id="ARBA00022806"/>
    </source>
</evidence>
<feature type="domain" description="DEAD-box RNA helicase Q" evidence="6">
    <location>
        <begin position="37"/>
        <end position="65"/>
    </location>
</feature>
<evidence type="ECO:0000256" key="4">
    <source>
        <dbReference type="ARBA" id="ARBA00022840"/>
    </source>
</evidence>
<keyword evidence="4" id="KW-0067">ATP-binding</keyword>
<dbReference type="OrthoDB" id="1191041at2759"/>
<evidence type="ECO:0000313" key="7">
    <source>
        <dbReference type="EMBL" id="ESW16903.1"/>
    </source>
</evidence>
<keyword evidence="1" id="KW-0547">Nucleotide-binding</keyword>
<evidence type="ECO:0000313" key="8">
    <source>
        <dbReference type="Proteomes" id="UP000000226"/>
    </source>
</evidence>
<dbReference type="Gene3D" id="3.40.50.300">
    <property type="entry name" value="P-loop containing nucleotide triphosphate hydrolases"/>
    <property type="match status" value="1"/>
</dbReference>
<keyword evidence="3" id="KW-0347">Helicase</keyword>
<evidence type="ECO:0000259" key="6">
    <source>
        <dbReference type="PROSITE" id="PS51195"/>
    </source>
</evidence>
<evidence type="ECO:0000256" key="1">
    <source>
        <dbReference type="ARBA" id="ARBA00022741"/>
    </source>
</evidence>
<dbReference type="SMR" id="V7BIT0"/>
<dbReference type="Gramene" id="ESW16903">
    <property type="protein sequence ID" value="ESW16903"/>
    <property type="gene ID" value="PHAVU_007G193600g"/>
</dbReference>
<dbReference type="GO" id="GO:0005524">
    <property type="term" value="F:ATP binding"/>
    <property type="evidence" value="ECO:0007669"/>
    <property type="project" value="UniProtKB-KW"/>
</dbReference>
<dbReference type="InterPro" id="IPR027417">
    <property type="entry name" value="P-loop_NTPase"/>
</dbReference>
<organism evidence="7 8">
    <name type="scientific">Phaseolus vulgaris</name>
    <name type="common">Kidney bean</name>
    <name type="synonym">French bean</name>
    <dbReference type="NCBI Taxonomy" id="3885"/>
    <lineage>
        <taxon>Eukaryota</taxon>
        <taxon>Viridiplantae</taxon>
        <taxon>Streptophyta</taxon>
        <taxon>Embryophyta</taxon>
        <taxon>Tracheophyta</taxon>
        <taxon>Spermatophyta</taxon>
        <taxon>Magnoliopsida</taxon>
        <taxon>eudicotyledons</taxon>
        <taxon>Gunneridae</taxon>
        <taxon>Pentapetalae</taxon>
        <taxon>rosids</taxon>
        <taxon>fabids</taxon>
        <taxon>Fabales</taxon>
        <taxon>Fabaceae</taxon>
        <taxon>Papilionoideae</taxon>
        <taxon>50 kb inversion clade</taxon>
        <taxon>NPAAA clade</taxon>
        <taxon>indigoferoid/millettioid clade</taxon>
        <taxon>Phaseoleae</taxon>
        <taxon>Phaseolus</taxon>
    </lineage>
</organism>
<accession>V7BIT0</accession>
<dbReference type="InterPro" id="IPR014014">
    <property type="entry name" value="RNA_helicase_DEAD_Q_motif"/>
</dbReference>
<evidence type="ECO:0000256" key="5">
    <source>
        <dbReference type="PROSITE-ProRule" id="PRU00552"/>
    </source>
</evidence>
<dbReference type="SUPFAM" id="SSF52540">
    <property type="entry name" value="P-loop containing nucleoside triphosphate hydrolases"/>
    <property type="match status" value="1"/>
</dbReference>
<dbReference type="GO" id="GO:0016787">
    <property type="term" value="F:hydrolase activity"/>
    <property type="evidence" value="ECO:0007669"/>
    <property type="project" value="UniProtKB-KW"/>
</dbReference>
<protein>
    <recommendedName>
        <fullName evidence="6">DEAD-box RNA helicase Q domain-containing protein</fullName>
    </recommendedName>
</protein>
<proteinExistence type="predicted"/>
<keyword evidence="2" id="KW-0378">Hydrolase</keyword>
<dbReference type="STRING" id="3885.V7BIT0"/>
<dbReference type="EMBL" id="CM002294">
    <property type="protein sequence ID" value="ESW16903.1"/>
    <property type="molecule type" value="Genomic_DNA"/>
</dbReference>
<feature type="short sequence motif" description="Q motif" evidence="5">
    <location>
        <begin position="37"/>
        <end position="65"/>
    </location>
</feature>
<name>V7BIT0_PHAVU</name>
<evidence type="ECO:0000256" key="2">
    <source>
        <dbReference type="ARBA" id="ARBA00022801"/>
    </source>
</evidence>
<gene>
    <name evidence="7" type="ORF">PHAVU_007G193600g</name>
</gene>
<dbReference type="PROSITE" id="PS51195">
    <property type="entry name" value="Q_MOTIF"/>
    <property type="match status" value="1"/>
</dbReference>
<reference evidence="8" key="1">
    <citation type="journal article" date="2014" name="Nat. Genet.">
        <title>A reference genome for common bean and genome-wide analysis of dual domestications.</title>
        <authorList>
            <person name="Schmutz J."/>
            <person name="McClean P.E."/>
            <person name="Mamidi S."/>
            <person name="Wu G.A."/>
            <person name="Cannon S.B."/>
            <person name="Grimwood J."/>
            <person name="Jenkins J."/>
            <person name="Shu S."/>
            <person name="Song Q."/>
            <person name="Chavarro C."/>
            <person name="Torres-Torres M."/>
            <person name="Geffroy V."/>
            <person name="Moghaddam S.M."/>
            <person name="Gao D."/>
            <person name="Abernathy B."/>
            <person name="Barry K."/>
            <person name="Blair M."/>
            <person name="Brick M.A."/>
            <person name="Chovatia M."/>
            <person name="Gepts P."/>
            <person name="Goodstein D.M."/>
            <person name="Gonzales M."/>
            <person name="Hellsten U."/>
            <person name="Hyten D.L."/>
            <person name="Jia G."/>
            <person name="Kelly J.D."/>
            <person name="Kudrna D."/>
            <person name="Lee R."/>
            <person name="Richard M.M."/>
            <person name="Miklas P.N."/>
            <person name="Osorno J.M."/>
            <person name="Rodrigues J."/>
            <person name="Thareau V."/>
            <person name="Urrea C.A."/>
            <person name="Wang M."/>
            <person name="Yu Y."/>
            <person name="Zhang M."/>
            <person name="Wing R.A."/>
            <person name="Cregan P.B."/>
            <person name="Rokhsar D.S."/>
            <person name="Jackson S.A."/>
        </authorList>
    </citation>
    <scope>NUCLEOTIDE SEQUENCE [LARGE SCALE GENOMIC DNA]</scope>
    <source>
        <strain evidence="8">cv. G19833</strain>
    </source>
</reference>
<dbReference type="AlphaFoldDB" id="V7BIT0"/>